<evidence type="ECO:0000256" key="3">
    <source>
        <dbReference type="ARBA" id="ARBA00023027"/>
    </source>
</evidence>
<dbReference type="InterPro" id="IPR023985">
    <property type="entry name" value="SDR_subfam_1"/>
</dbReference>
<dbReference type="OrthoDB" id="5173603at2"/>
<dbReference type="Gene3D" id="3.40.50.720">
    <property type="entry name" value="NAD(P)-binding Rossmann-like Domain"/>
    <property type="match status" value="1"/>
</dbReference>
<dbReference type="HOGENOM" id="CLU_010194_1_0_11"/>
<dbReference type="EC" id="1.1.1.243" evidence="4"/>
<dbReference type="Proteomes" id="UP000000657">
    <property type="component" value="Chromosome"/>
</dbReference>
<sequence length="273" mass="28407">MGKFDGRVAYITGVARGQGRSHALRLAEQGADIVGLDLCAQLDTVPYPMATEEDLAETGRLIEQLGRTAVLRKGDVRSRADQQIAFDAGVAQLGHVDIAIANAGVIISGSDHPDMQQVWDDALGTMLTGAWHTLQLAAAHMRERRTGTIIVTSSVAGLKAFTDGTAGADAYTAAKTAVVALVKAYAALLGPDNVRVNAVAPTGVNTAMVVENPALFASIASLPHLAAAMQNALPVELIEPRDVSDVVAFLVSDEARMITGSTIAVDAGSMARP</sequence>
<protein>
    <submittedName>
        <fullName evidence="4">Carveol dehydrogenase ((+)-trans-carveol dehydrogenase) (CDH)</fullName>
        <ecNumber evidence="4">1.1.1.243</ecNumber>
    </submittedName>
</protein>
<keyword evidence="2 4" id="KW-0560">Oxidoreductase</keyword>
<dbReference type="GO" id="GO:0018459">
    <property type="term" value="F:carveol dehydrogenase activity"/>
    <property type="evidence" value="ECO:0007669"/>
    <property type="project" value="UniProtKB-EC"/>
</dbReference>
<dbReference type="RefSeq" id="WP_011602583.1">
    <property type="nucleotide sequence ID" value="NC_008278.1"/>
</dbReference>
<dbReference type="Pfam" id="PF13561">
    <property type="entry name" value="adh_short_C2"/>
    <property type="match status" value="1"/>
</dbReference>
<evidence type="ECO:0000313" key="4">
    <source>
        <dbReference type="EMBL" id="CAJ60046.1"/>
    </source>
</evidence>
<dbReference type="InterPro" id="IPR020904">
    <property type="entry name" value="Sc_DH/Rdtase_CS"/>
</dbReference>
<reference evidence="4 5" key="1">
    <citation type="journal article" date="2007" name="Genome Res.">
        <title>Genome characteristics of facultatively symbiotic Frankia sp. strains reflect host range and host plant biogeography.</title>
        <authorList>
            <person name="Normand P."/>
            <person name="Lapierre P."/>
            <person name="Tisa L.S."/>
            <person name="Gogarten J.P."/>
            <person name="Alloisio N."/>
            <person name="Bagnarol E."/>
            <person name="Bassi C.A."/>
            <person name="Berry A.M."/>
            <person name="Bickhart D.M."/>
            <person name="Choisne N."/>
            <person name="Couloux A."/>
            <person name="Cournoyer B."/>
            <person name="Cruveiller S."/>
            <person name="Daubin V."/>
            <person name="Demange N."/>
            <person name="Francino M.P."/>
            <person name="Goltsman E."/>
            <person name="Huang Y."/>
            <person name="Kopp O.R."/>
            <person name="Labarre L."/>
            <person name="Lapidus A."/>
            <person name="Lavire C."/>
            <person name="Marechal J."/>
            <person name="Martinez M."/>
            <person name="Mastronunzio J.E."/>
            <person name="Mullin B.C."/>
            <person name="Niemann J."/>
            <person name="Pujic P."/>
            <person name="Rawnsley T."/>
            <person name="Rouy Z."/>
            <person name="Schenowitz C."/>
            <person name="Sellstedt A."/>
            <person name="Tavares F."/>
            <person name="Tomkins J.P."/>
            <person name="Vallenet D."/>
            <person name="Valverde C."/>
            <person name="Wall L.G."/>
            <person name="Wang Y."/>
            <person name="Medigue C."/>
            <person name="Benson D.R."/>
        </authorList>
    </citation>
    <scope>NUCLEOTIDE SEQUENCE [LARGE SCALE GENOMIC DNA]</scope>
    <source>
        <strain evidence="5">DSM 45986 / CECT 9034 / ACN14a</strain>
    </source>
</reference>
<gene>
    <name evidence="4" type="ordered locus">FRAAL1387</name>
</gene>
<dbReference type="PRINTS" id="PR00081">
    <property type="entry name" value="GDHRDH"/>
</dbReference>
<dbReference type="KEGG" id="fal:FRAAL1387"/>
<dbReference type="EMBL" id="CT573213">
    <property type="protein sequence ID" value="CAJ60046.1"/>
    <property type="molecule type" value="Genomic_DNA"/>
</dbReference>
<dbReference type="InterPro" id="IPR002347">
    <property type="entry name" value="SDR_fam"/>
</dbReference>
<dbReference type="PANTHER" id="PTHR43180">
    <property type="entry name" value="3-OXOACYL-(ACYL-CARRIER-PROTEIN) REDUCTASE (AFU_ORTHOLOGUE AFUA_6G11210)"/>
    <property type="match status" value="1"/>
</dbReference>
<dbReference type="PANTHER" id="PTHR43180:SF33">
    <property type="entry name" value="15-HYDROXYPROSTAGLANDIN DEHYDROGENASE [NAD(+)]-LIKE"/>
    <property type="match status" value="1"/>
</dbReference>
<dbReference type="SUPFAM" id="SSF51735">
    <property type="entry name" value="NAD(P)-binding Rossmann-fold domains"/>
    <property type="match status" value="1"/>
</dbReference>
<dbReference type="NCBIfam" id="TIGR03971">
    <property type="entry name" value="SDR_subfam_1"/>
    <property type="match status" value="1"/>
</dbReference>
<evidence type="ECO:0000256" key="2">
    <source>
        <dbReference type="ARBA" id="ARBA00023002"/>
    </source>
</evidence>
<comment type="similarity">
    <text evidence="1">Belongs to the short-chain dehydrogenases/reductases (SDR) family.</text>
</comment>
<dbReference type="PROSITE" id="PS00061">
    <property type="entry name" value="ADH_SHORT"/>
    <property type="match status" value="1"/>
</dbReference>
<proteinExistence type="inferred from homology"/>
<dbReference type="PRINTS" id="PR00080">
    <property type="entry name" value="SDRFAMILY"/>
</dbReference>
<dbReference type="eggNOG" id="COG1028">
    <property type="taxonomic scope" value="Bacteria"/>
</dbReference>
<keyword evidence="3" id="KW-0520">NAD</keyword>
<dbReference type="NCBIfam" id="NF009467">
    <property type="entry name" value="PRK12826.1-3"/>
    <property type="match status" value="1"/>
</dbReference>
<dbReference type="FunFam" id="3.40.50.720:FF:000084">
    <property type="entry name" value="Short-chain dehydrogenase reductase"/>
    <property type="match status" value="1"/>
</dbReference>
<dbReference type="AlphaFoldDB" id="Q0RQX7"/>
<organism evidence="4 5">
    <name type="scientific">Frankia alni (strain DSM 45986 / CECT 9034 / ACN14a)</name>
    <dbReference type="NCBI Taxonomy" id="326424"/>
    <lineage>
        <taxon>Bacteria</taxon>
        <taxon>Bacillati</taxon>
        <taxon>Actinomycetota</taxon>
        <taxon>Actinomycetes</taxon>
        <taxon>Frankiales</taxon>
        <taxon>Frankiaceae</taxon>
        <taxon>Frankia</taxon>
    </lineage>
</organism>
<accession>Q0RQX7</accession>
<dbReference type="InterPro" id="IPR036291">
    <property type="entry name" value="NAD(P)-bd_dom_sf"/>
</dbReference>
<evidence type="ECO:0000313" key="5">
    <source>
        <dbReference type="Proteomes" id="UP000000657"/>
    </source>
</evidence>
<dbReference type="STRING" id="326424.FRAAL1387"/>
<keyword evidence="5" id="KW-1185">Reference proteome</keyword>
<name>Q0RQX7_FRAAA</name>
<dbReference type="CDD" id="cd05233">
    <property type="entry name" value="SDR_c"/>
    <property type="match status" value="1"/>
</dbReference>
<evidence type="ECO:0000256" key="1">
    <source>
        <dbReference type="ARBA" id="ARBA00006484"/>
    </source>
</evidence>